<evidence type="ECO:0000256" key="2">
    <source>
        <dbReference type="SAM" id="MobiDB-lite"/>
    </source>
</evidence>
<dbReference type="EMBL" id="LCWV01000012">
    <property type="protein sequence ID" value="PWI69432.1"/>
    <property type="molecule type" value="Genomic_DNA"/>
</dbReference>
<dbReference type="SUPFAM" id="SSF57701">
    <property type="entry name" value="Zn2/Cys6 DNA-binding domain"/>
    <property type="match status" value="1"/>
</dbReference>
<feature type="region of interest" description="Disordered" evidence="2">
    <location>
        <begin position="372"/>
        <end position="476"/>
    </location>
</feature>
<dbReference type="PROSITE" id="PS00463">
    <property type="entry name" value="ZN2_CY6_FUNGAL_1"/>
    <property type="match status" value="1"/>
</dbReference>
<dbReference type="PROSITE" id="PS50048">
    <property type="entry name" value="ZN2_CY6_FUNGAL_2"/>
    <property type="match status" value="1"/>
</dbReference>
<dbReference type="SMART" id="SM00066">
    <property type="entry name" value="GAL4"/>
    <property type="match status" value="1"/>
</dbReference>
<dbReference type="Gene3D" id="4.10.240.10">
    <property type="entry name" value="Zn(2)-C6 fungal-type DNA-binding domain"/>
    <property type="match status" value="1"/>
</dbReference>
<reference evidence="4 5" key="1">
    <citation type="journal article" date="2016" name="Front. Microbiol.">
        <title>Genome and transcriptome sequences reveal the specific parasitism of the nematophagous Purpureocillium lilacinum 36-1.</title>
        <authorList>
            <person name="Xie J."/>
            <person name="Li S."/>
            <person name="Mo C."/>
            <person name="Xiao X."/>
            <person name="Peng D."/>
            <person name="Wang G."/>
            <person name="Xiao Y."/>
        </authorList>
    </citation>
    <scope>NUCLEOTIDE SEQUENCE [LARGE SCALE GENOMIC DNA]</scope>
    <source>
        <strain evidence="4 5">36-1</strain>
    </source>
</reference>
<accession>A0A2U3E4K5</accession>
<feature type="region of interest" description="Disordered" evidence="2">
    <location>
        <begin position="1"/>
        <end position="32"/>
    </location>
</feature>
<feature type="region of interest" description="Disordered" evidence="2">
    <location>
        <begin position="904"/>
        <end position="933"/>
    </location>
</feature>
<keyword evidence="1" id="KW-0539">Nucleus</keyword>
<dbReference type="GO" id="GO:0000981">
    <property type="term" value="F:DNA-binding transcription factor activity, RNA polymerase II-specific"/>
    <property type="evidence" value="ECO:0007669"/>
    <property type="project" value="InterPro"/>
</dbReference>
<dbReference type="Proteomes" id="UP000245956">
    <property type="component" value="Unassembled WGS sequence"/>
</dbReference>
<sequence>MGHWKSESPPEYKEAIASDYAGSSHSSSPDGVLATSELQVEAMGYDTNQALSGRTLENISVYGIESGAPVLEKYTSVRLKQSSNSCALVRPSDPRQNALISTIYRWGPGRHPRMRILPRDAGVSVEEAINDDDLRGEAVDVKSRSMISRAQVFDTSLGKFEWRYGSQDEKTACNADSLLILERMDRSVLPDGTKTKSGARIAQLIRNDQFRTPGSGRYSGGNGGRLVMDLRAWEDEKHVGADGVEAFVVASCILMLKREADRFIDNNIAAVSIPGRIWAVMSRIVKRQDNRIITKASSHCRKRGPVHVSGREQWLLPAAVVALSEPAGDSTTRLCNYQDDNAPRVLVQKDFHSNKWGLADLHVLKSGESSSLAGSQEVATGSEPSASSPGCSHDLGYHTWHQPPPARIPGQDPGFSPNRRHRLGMSPAQQHAGDTAGPRPQKRRRTDRGRTRSVSPPDVPLNGAADEDDEDATGRRRRAPIACRVCRARKVKCSNERPTCAGCARLGCECVYPKPPRYGADSYVLSLDRSWRRTSQGIAKTARSPEQVSPQVTQLLQEILKRLPSTVPSDLDQQAITPQASLGRSAGIAEPITYDTSGRSFSTQRCPSPNPGDSVVGVSPAFTSLDHMFQWPLLSVSGGDQFMPGNILAADHLQAPPQAGSPSAGVPLLDGEEITALLTRFLRLVHVMNPVLDCTTLMTYGRAVAELGPQWDAKTCLVASFLVVLPGLMQANRLDQLLAAALGAIARPFGPGAETPSSLGSSASQQEDTQARKKAESYYQYAKRRFGVLGRSLTACQCHFLSGTYLLYTLRPVEAWQSFFQASSLYTVYLKSRAAAQMIGDGHCYEDEMVGDAHCSDEELRCCLEQRLFWSCIKSESEICAEVELPRSGLHNIDYPYQFPSPPTPKSVDGLNDTDQASMPGSSSATANSSPAGVAETQDFKELHEHSWFYYLSEISLLRLSSRVNHAFYVEPPPSWGKMNLLNMMNAAWDFEAQLRQWQASLPHAICCFDVPRGDTLASVTRLQLATWSRCASIKLHLYRPFLYRFALMQEQDWPLRDALRQLAERAVLLSLDPLFSVGLRHRHAGAWFKCRETAARALVVLCARRIGLLEEMGCAERAGEVLDLCMAHLRYWEGEAGDVRLARRTLEAMSQSVATNAMLHAYPSRTHASWLVKLYRCRHIRYLNYHPAARADGRPSRRTVIHVLDTTESPTSLHRDIAENAPRDAPPSSPFTGTHVTPRSWTAADRPPTHPSTNVRVVWYEPYTAGNATEDAEAPAHIHQLSRKIKLRAAALASSIPRNLQLAGGFGGSTIRPVATLAEKSPRRFGGMTRPEREREREKLETGS</sequence>
<dbReference type="InterPro" id="IPR053181">
    <property type="entry name" value="EcdB-like_regulator"/>
</dbReference>
<evidence type="ECO:0000259" key="3">
    <source>
        <dbReference type="PROSITE" id="PS50048"/>
    </source>
</evidence>
<comment type="caution">
    <text evidence="4">The sequence shown here is derived from an EMBL/GenBank/DDBJ whole genome shotgun (WGS) entry which is preliminary data.</text>
</comment>
<feature type="compositionally biased region" description="Polar residues" evidence="2">
    <location>
        <begin position="1231"/>
        <end position="1241"/>
    </location>
</feature>
<evidence type="ECO:0000313" key="4">
    <source>
        <dbReference type="EMBL" id="PWI69432.1"/>
    </source>
</evidence>
<dbReference type="PANTHER" id="PTHR47785:SF5">
    <property type="entry name" value="ZN(II)2CYS6 TRANSCRIPTION FACTOR (EUROFUNG)"/>
    <property type="match status" value="1"/>
</dbReference>
<organism evidence="4 5">
    <name type="scientific">Purpureocillium lilacinum</name>
    <name type="common">Paecilomyces lilacinus</name>
    <dbReference type="NCBI Taxonomy" id="33203"/>
    <lineage>
        <taxon>Eukaryota</taxon>
        <taxon>Fungi</taxon>
        <taxon>Dikarya</taxon>
        <taxon>Ascomycota</taxon>
        <taxon>Pezizomycotina</taxon>
        <taxon>Sordariomycetes</taxon>
        <taxon>Hypocreomycetidae</taxon>
        <taxon>Hypocreales</taxon>
        <taxon>Ophiocordycipitaceae</taxon>
        <taxon>Purpureocillium</taxon>
    </lineage>
</organism>
<dbReference type="InterPro" id="IPR001138">
    <property type="entry name" value="Zn2Cys6_DnaBD"/>
</dbReference>
<feature type="domain" description="Zn(2)-C6 fungal-type" evidence="3">
    <location>
        <begin position="482"/>
        <end position="512"/>
    </location>
</feature>
<feature type="compositionally biased region" description="Polar residues" evidence="2">
    <location>
        <begin position="372"/>
        <end position="390"/>
    </location>
</feature>
<name>A0A2U3E4K5_PURLI</name>
<dbReference type="Pfam" id="PF00172">
    <property type="entry name" value="Zn_clus"/>
    <property type="match status" value="1"/>
</dbReference>
<evidence type="ECO:0000256" key="1">
    <source>
        <dbReference type="ARBA" id="ARBA00023242"/>
    </source>
</evidence>
<dbReference type="CDD" id="cd12148">
    <property type="entry name" value="fungal_TF_MHR"/>
    <property type="match status" value="1"/>
</dbReference>
<protein>
    <recommendedName>
        <fullName evidence="3">Zn(2)-C6 fungal-type domain-containing protein</fullName>
    </recommendedName>
</protein>
<feature type="region of interest" description="Disordered" evidence="2">
    <location>
        <begin position="1219"/>
        <end position="1254"/>
    </location>
</feature>
<feature type="compositionally biased region" description="Basic and acidic residues" evidence="2">
    <location>
        <begin position="1331"/>
        <end position="1345"/>
    </location>
</feature>
<dbReference type="PANTHER" id="PTHR47785">
    <property type="entry name" value="ZN(II)2CYS6 TRANSCRIPTION FACTOR (EUROFUNG)-RELATED-RELATED"/>
    <property type="match status" value="1"/>
</dbReference>
<feature type="compositionally biased region" description="Polar residues" evidence="2">
    <location>
        <begin position="913"/>
        <end position="931"/>
    </location>
</feature>
<feature type="compositionally biased region" description="Basic and acidic residues" evidence="2">
    <location>
        <begin position="1"/>
        <end position="16"/>
    </location>
</feature>
<dbReference type="GO" id="GO:0008270">
    <property type="term" value="F:zinc ion binding"/>
    <property type="evidence" value="ECO:0007669"/>
    <property type="project" value="InterPro"/>
</dbReference>
<evidence type="ECO:0000313" key="5">
    <source>
        <dbReference type="Proteomes" id="UP000245956"/>
    </source>
</evidence>
<dbReference type="InterPro" id="IPR036864">
    <property type="entry name" value="Zn2-C6_fun-type_DNA-bd_sf"/>
</dbReference>
<proteinExistence type="predicted"/>
<gene>
    <name evidence="4" type="ORF">PCL_01079</name>
</gene>
<feature type="region of interest" description="Disordered" evidence="2">
    <location>
        <begin position="1320"/>
        <end position="1345"/>
    </location>
</feature>
<dbReference type="CDD" id="cd00067">
    <property type="entry name" value="GAL4"/>
    <property type="match status" value="1"/>
</dbReference>